<feature type="compositionally biased region" description="Polar residues" evidence="2">
    <location>
        <begin position="693"/>
        <end position="708"/>
    </location>
</feature>
<keyword evidence="3" id="KW-1185">Reference proteome</keyword>
<feature type="compositionally biased region" description="Low complexity" evidence="2">
    <location>
        <begin position="642"/>
        <end position="651"/>
    </location>
</feature>
<proteinExistence type="predicted"/>
<evidence type="ECO:0000313" key="3">
    <source>
        <dbReference type="Proteomes" id="UP000050795"/>
    </source>
</evidence>
<evidence type="ECO:0000313" key="4">
    <source>
        <dbReference type="WBParaSite" id="TREG1_125880.1"/>
    </source>
</evidence>
<feature type="region of interest" description="Disordered" evidence="2">
    <location>
        <begin position="81"/>
        <end position="117"/>
    </location>
</feature>
<organism evidence="3 4">
    <name type="scientific">Trichobilharzia regenti</name>
    <name type="common">Nasal bird schistosome</name>
    <dbReference type="NCBI Taxonomy" id="157069"/>
    <lineage>
        <taxon>Eukaryota</taxon>
        <taxon>Metazoa</taxon>
        <taxon>Spiralia</taxon>
        <taxon>Lophotrochozoa</taxon>
        <taxon>Platyhelminthes</taxon>
        <taxon>Trematoda</taxon>
        <taxon>Digenea</taxon>
        <taxon>Strigeidida</taxon>
        <taxon>Schistosomatoidea</taxon>
        <taxon>Schistosomatidae</taxon>
        <taxon>Trichobilharzia</taxon>
    </lineage>
</organism>
<feature type="region of interest" description="Disordered" evidence="2">
    <location>
        <begin position="1"/>
        <end position="26"/>
    </location>
</feature>
<feature type="compositionally biased region" description="Low complexity" evidence="2">
    <location>
        <begin position="762"/>
        <end position="771"/>
    </location>
</feature>
<feature type="region of interest" description="Disordered" evidence="2">
    <location>
        <begin position="601"/>
        <end position="735"/>
    </location>
</feature>
<feature type="compositionally biased region" description="Low complexity" evidence="2">
    <location>
        <begin position="611"/>
        <end position="620"/>
    </location>
</feature>
<feature type="compositionally biased region" description="Low complexity" evidence="2">
    <location>
        <begin position="140"/>
        <end position="156"/>
    </location>
</feature>
<feature type="compositionally biased region" description="Low complexity" evidence="2">
    <location>
        <begin position="712"/>
        <end position="735"/>
    </location>
</feature>
<dbReference type="PANTHER" id="PTHR36911:SF1">
    <property type="entry name" value="LIM ZINC-BINDING DOMAIN-CONTAINING PROTEIN"/>
    <property type="match status" value="1"/>
</dbReference>
<sequence>MRDDTSRDSGLVLDMTMPPTSPLDEQNCGGYLSGNLDSELLSQLTQSTTSQHHRISSSGLFDDIQHSGCCSRYSQDVFHSPSDDGFLSTHSASEDQDHHPSHHHPHPHHQHSVFITSGGGGCGQTNVDCSSLPNSYDSNSMMNMLSTGNNNNTNNNQDMKNIHMHSFLDSIASRSDGLQSTSSSYLQHQQLQQQQSILQSGHLMKPIRQKSGGSSSTGGWPSSSSFADDIGHRHSSPISSPILMNNNNNTNASANRFSSVVGTSLAGGGGGGRVSHPAGVDFNTSGLASSASSGSTCAGTFGAIGSRVFHSMTSETTGQSDNSQLTRPQQCSECLTQGGAAGSGACSGGGSMSGGHHMTSSTSSPIQIDSGATATGSRTSSRIFSSHSINENFSNLPQSPILLSSPFSNPGCDLERLTLRRELDEIRQRLDSKEGEVEVLKKQRDFVAEHLRDSLGVIRQLFHSLNMSSTASTDLFKPLFIDTETSMSSDQSTGGGCCPQSLSSESNPCEKFKTCMQMSPMMMVTSPSPSGPTDSFSAGGRSQLQQQQQEALTALFTNPLVSALLNTQTDISGIDASKMKSETQFPNWNPLENYPLEHQTAVHRSSKQLSNNNDNDNNDNPPYSPTTRLHTDDSDDDDDDLFSASGLLSLSNQESCELERSTTTDTNEEDSNDNNNNNNNSNTGSTTHHDEVTNTNANNSDVISTSCCGNDESSPSSSSTTEQAEQSCPATSTTTSASTATAVAAAAIAASTSLLHNLSTDSQQNNNSNNNGDKNICQSPSSSPKTSTAIEADQSTTTTTT</sequence>
<reference evidence="3" key="1">
    <citation type="submission" date="2022-06" db="EMBL/GenBank/DDBJ databases">
        <authorList>
            <person name="Berger JAMES D."/>
            <person name="Berger JAMES D."/>
        </authorList>
    </citation>
    <scope>NUCLEOTIDE SEQUENCE [LARGE SCALE GENOMIC DNA]</scope>
</reference>
<feature type="region of interest" description="Disordered" evidence="2">
    <location>
        <begin position="140"/>
        <end position="159"/>
    </location>
</feature>
<feature type="compositionally biased region" description="Low complexity" evidence="2">
    <location>
        <begin position="211"/>
        <end position="225"/>
    </location>
</feature>
<feature type="region of interest" description="Disordered" evidence="2">
    <location>
        <begin position="345"/>
        <end position="379"/>
    </location>
</feature>
<feature type="region of interest" description="Disordered" evidence="2">
    <location>
        <begin position="174"/>
        <end position="247"/>
    </location>
</feature>
<dbReference type="AlphaFoldDB" id="A0AA85J363"/>
<feature type="compositionally biased region" description="Basic residues" evidence="2">
    <location>
        <begin position="100"/>
        <end position="111"/>
    </location>
</feature>
<feature type="region of interest" description="Disordered" evidence="2">
    <location>
        <begin position="759"/>
        <end position="801"/>
    </location>
</feature>
<feature type="coiled-coil region" evidence="1">
    <location>
        <begin position="416"/>
        <end position="443"/>
    </location>
</feature>
<evidence type="ECO:0000256" key="1">
    <source>
        <dbReference type="SAM" id="Coils"/>
    </source>
</evidence>
<feature type="compositionally biased region" description="Low complexity" evidence="2">
    <location>
        <begin position="178"/>
        <end position="200"/>
    </location>
</feature>
<feature type="compositionally biased region" description="Low complexity" evidence="2">
    <location>
        <begin position="354"/>
        <end position="379"/>
    </location>
</feature>
<feature type="compositionally biased region" description="Low complexity" evidence="2">
    <location>
        <begin position="236"/>
        <end position="247"/>
    </location>
</feature>
<name>A0AA85J363_TRIRE</name>
<keyword evidence="1" id="KW-0175">Coiled coil</keyword>
<protein>
    <submittedName>
        <fullName evidence="4">Uncharacterized protein</fullName>
    </submittedName>
</protein>
<reference evidence="4" key="2">
    <citation type="submission" date="2023-11" db="UniProtKB">
        <authorList>
            <consortium name="WormBaseParasite"/>
        </authorList>
    </citation>
    <scope>IDENTIFICATION</scope>
</reference>
<feature type="compositionally biased region" description="Polar residues" evidence="2">
    <location>
        <begin position="533"/>
        <end position="542"/>
    </location>
</feature>
<evidence type="ECO:0000256" key="2">
    <source>
        <dbReference type="SAM" id="MobiDB-lite"/>
    </source>
</evidence>
<dbReference type="Proteomes" id="UP000050795">
    <property type="component" value="Unassembled WGS sequence"/>
</dbReference>
<dbReference type="PANTHER" id="PTHR36911">
    <property type="entry name" value="LIM ZINC-BINDING DOMAIN-CONTAINING PROTEIN-RELATED"/>
    <property type="match status" value="1"/>
</dbReference>
<dbReference type="WBParaSite" id="TREG1_125880.1">
    <property type="protein sequence ID" value="TREG1_125880.1"/>
    <property type="gene ID" value="TREG1_125880"/>
</dbReference>
<feature type="compositionally biased region" description="Polar residues" evidence="2">
    <location>
        <begin position="772"/>
        <end position="801"/>
    </location>
</feature>
<feature type="region of interest" description="Disordered" evidence="2">
    <location>
        <begin position="524"/>
        <end position="549"/>
    </location>
</feature>
<feature type="compositionally biased region" description="Low complexity" evidence="2">
    <location>
        <begin position="673"/>
        <end position="686"/>
    </location>
</feature>
<accession>A0AA85J363</accession>